<gene>
    <name evidence="3" type="primary">fadM</name>
    <name evidence="3" type="ORF">NCTC12967_00426</name>
</gene>
<dbReference type="EMBL" id="LR134406">
    <property type="protein sequence ID" value="VEH69162.1"/>
    <property type="molecule type" value="Genomic_DNA"/>
</dbReference>
<dbReference type="InterPro" id="IPR029041">
    <property type="entry name" value="FAD-linked_oxidoreductase-like"/>
</dbReference>
<dbReference type="InterPro" id="IPR002872">
    <property type="entry name" value="Proline_DH_dom"/>
</dbReference>
<dbReference type="GeneID" id="64405922"/>
<dbReference type="EC" id="1.5.99.8" evidence="3"/>
<protein>
    <submittedName>
        <fullName evidence="3">Proline dehydrogenase 1</fullName>
        <ecNumber evidence="3">1.5.99.8</ecNumber>
    </submittedName>
</protein>
<dbReference type="RefSeq" id="WP_061788345.1">
    <property type="nucleotide sequence ID" value="NZ_CAJZDL010000104.1"/>
</dbReference>
<dbReference type="Proteomes" id="UP000273044">
    <property type="component" value="Chromosome"/>
</dbReference>
<dbReference type="AlphaFoldDB" id="A0A3S4UT38"/>
<name>A0A3S4UT38_9ACTN</name>
<dbReference type="SUPFAM" id="SSF51730">
    <property type="entry name" value="FAD-linked oxidoreductase"/>
    <property type="match status" value="1"/>
</dbReference>
<proteinExistence type="predicted"/>
<evidence type="ECO:0000313" key="3">
    <source>
        <dbReference type="EMBL" id="VEH69162.1"/>
    </source>
</evidence>
<keyword evidence="1 3" id="KW-0560">Oxidoreductase</keyword>
<accession>A0A3S4UT38</accession>
<evidence type="ECO:0000313" key="4">
    <source>
        <dbReference type="Proteomes" id="UP000273044"/>
    </source>
</evidence>
<evidence type="ECO:0000256" key="1">
    <source>
        <dbReference type="ARBA" id="ARBA00023002"/>
    </source>
</evidence>
<dbReference type="Pfam" id="PF01619">
    <property type="entry name" value="Pro_dh"/>
    <property type="match status" value="1"/>
</dbReference>
<organism evidence="3 4">
    <name type="scientific">Arachnia propionica</name>
    <dbReference type="NCBI Taxonomy" id="1750"/>
    <lineage>
        <taxon>Bacteria</taxon>
        <taxon>Bacillati</taxon>
        <taxon>Actinomycetota</taxon>
        <taxon>Actinomycetes</taxon>
        <taxon>Propionibacteriales</taxon>
        <taxon>Propionibacteriaceae</taxon>
        <taxon>Arachnia</taxon>
    </lineage>
</organism>
<keyword evidence="4" id="KW-1185">Reference proteome</keyword>
<dbReference type="Gene3D" id="3.20.20.220">
    <property type="match status" value="1"/>
</dbReference>
<sequence>MRRSGDWVRWLVLGSWVARRAARDPGVRELASNYVAGQEVGDAIKVASRLRRQGLRLGFSYLSADHDPEDTRMVMDELLERLQGASDGSEVAVKPSSLGLKESAGRAGEVLGELCATAERRGAHVTLEMQWPADYDDVMDLYRRVREDHPMLGITLPANLLRVETECRRLGAEGARVRLCVGSYPAGRAVSHVTEHDKALALVRCLRILMESRAYPMLATHDPRIIELAQELALRNGRGPESFEYQMFHGVRPLEQRRLADIGLRCRTYIPFGPGWYGYLATRMAARPRILFSYARALLDKR</sequence>
<reference evidence="3 4" key="1">
    <citation type="submission" date="2018-12" db="EMBL/GenBank/DDBJ databases">
        <authorList>
            <consortium name="Pathogen Informatics"/>
        </authorList>
    </citation>
    <scope>NUCLEOTIDE SEQUENCE [LARGE SCALE GENOMIC DNA]</scope>
    <source>
        <strain evidence="3 4">NCTC12967</strain>
    </source>
</reference>
<dbReference type="GO" id="GO:0006562">
    <property type="term" value="P:L-proline catabolic process"/>
    <property type="evidence" value="ECO:0007669"/>
    <property type="project" value="UniProtKB-ARBA"/>
</dbReference>
<evidence type="ECO:0000259" key="2">
    <source>
        <dbReference type="Pfam" id="PF01619"/>
    </source>
</evidence>
<dbReference type="GO" id="GO:0004657">
    <property type="term" value="F:proline dehydrogenase activity"/>
    <property type="evidence" value="ECO:0007669"/>
    <property type="project" value="UniProtKB-ARBA"/>
</dbReference>
<feature type="domain" description="Proline dehydrogenase" evidence="2">
    <location>
        <begin position="204"/>
        <end position="274"/>
    </location>
</feature>